<feature type="transmembrane region" description="Helical" evidence="9">
    <location>
        <begin position="12"/>
        <end position="36"/>
    </location>
</feature>
<keyword evidence="6 12" id="KW-0418">Kinase</keyword>
<evidence type="ECO:0000256" key="5">
    <source>
        <dbReference type="ARBA" id="ARBA00022679"/>
    </source>
</evidence>
<comment type="subcellular location">
    <subcellularLocation>
        <location evidence="2">Membrane</location>
    </subcellularLocation>
</comment>
<dbReference type="Pfam" id="PF02518">
    <property type="entry name" value="HATPase_c"/>
    <property type="match status" value="1"/>
</dbReference>
<dbReference type="PANTHER" id="PTHR43711:SF1">
    <property type="entry name" value="HISTIDINE KINASE 1"/>
    <property type="match status" value="1"/>
</dbReference>
<evidence type="ECO:0000256" key="9">
    <source>
        <dbReference type="SAM" id="Phobius"/>
    </source>
</evidence>
<feature type="domain" description="HAMP" evidence="11">
    <location>
        <begin position="332"/>
        <end position="391"/>
    </location>
</feature>
<evidence type="ECO:0000256" key="8">
    <source>
        <dbReference type="SAM" id="Coils"/>
    </source>
</evidence>
<reference evidence="12" key="1">
    <citation type="journal article" date="2012" name="Biotechnol. Biofuels">
        <title>Microbial ?-glucosidases from cow rumen metagenome enhance the saccharification of lignocellulose in combination with commercial cellulase cocktail.</title>
        <authorList>
            <person name="Del Pozo M.V."/>
            <person name="Fernandez-Arrojo L."/>
            <person name="Gil-Martinez J."/>
            <person name="Montesinos A."/>
            <person name="Chernikova T.N."/>
            <person name="Nechitaylo T.Y."/>
            <person name="Waliszek A."/>
            <person name="Tortajada M."/>
            <person name="Rojas A."/>
            <person name="Huws S.A."/>
            <person name="Golyshina O.V."/>
            <person name="Newbold C.J."/>
            <person name="Polaina J."/>
            <person name="Ferrer M."/>
            <person name="Golyshin P.N."/>
        </authorList>
    </citation>
    <scope>NUCLEOTIDE SEQUENCE</scope>
</reference>
<comment type="catalytic activity">
    <reaction evidence="1">
        <text>ATP + protein L-histidine = ADP + protein N-phospho-L-histidine.</text>
        <dbReference type="EC" id="2.7.13.3"/>
    </reaction>
</comment>
<feature type="coiled-coil region" evidence="8">
    <location>
        <begin position="390"/>
        <end position="417"/>
    </location>
</feature>
<dbReference type="AlphaFoldDB" id="M4PWV4"/>
<dbReference type="PRINTS" id="PR00344">
    <property type="entry name" value="BCTRLSENSOR"/>
</dbReference>
<sequence length="638" mass="72092">MRGIIRYIKQHLYLRMGLEILLILAMVFTVSLGLLFHYSKEQAQEAAVRKATKTLDETMANITSIMDRTEKATADMERLIQDNLQPDSLLAYTRLMLEQNPNILGFTIAMEPDYFPDQGRSFSAYSLRQGDSITTVVEGHNYFEQIWYKKAWEEKRPVWLEPYIDNTPGFLTSNEYNYSYTKPLYNKDNEPIGILCTDLLLKWLSETVTEVKPYPNSSAIMLGHDGHYIVHPDSDKLVHQTIFSDPDPRARQDVIPLGQAMLAGQSGMWKMIVDGQPAHIFYRPLERTGWSIAIVCPDSDVFNSFNNMLYSIWTIIGIALLILLLLCYLIIRRAIIPINQLARTARHIAKGNFDESLSHTTVLQQSSRPDIIGQLQNSFAVMQQALLNHVSQLRQMTEETEQKNQELQMAYELAREANQRKTSFVQDMAHQIRTPLNIINGFTQVISANFQDITEEEVADITLRMKSSAKAINHITRMLIAASTEGKHVSEHTTFGCNAVCKEAVDIIKFRTQTTANIIFTSNVPDQLTIHTDHEALRSILAELLDNALKFAPQSTIEIRCSQSSEQNVSFSVSDDGPGISPADKELIFTEFTKLDSFTEGIGLGLSLSQRTARLLGGDLTLDDNFSPGTRFVITLPL</sequence>
<dbReference type="Pfam" id="PF00512">
    <property type="entry name" value="HisKA"/>
    <property type="match status" value="1"/>
</dbReference>
<protein>
    <recommendedName>
        <fullName evidence="3">histidine kinase</fullName>
        <ecNumber evidence="3">2.7.13.3</ecNumber>
    </recommendedName>
</protein>
<evidence type="ECO:0000256" key="6">
    <source>
        <dbReference type="ARBA" id="ARBA00022777"/>
    </source>
</evidence>
<accession>M4PWV4</accession>
<dbReference type="Gene3D" id="6.10.340.10">
    <property type="match status" value="1"/>
</dbReference>
<evidence type="ECO:0000256" key="1">
    <source>
        <dbReference type="ARBA" id="ARBA00000085"/>
    </source>
</evidence>
<evidence type="ECO:0000313" key="12">
    <source>
        <dbReference type="EMBL" id="AGH13478.1"/>
    </source>
</evidence>
<dbReference type="SUPFAM" id="SSF158472">
    <property type="entry name" value="HAMP domain-like"/>
    <property type="match status" value="1"/>
</dbReference>
<dbReference type="PANTHER" id="PTHR43711">
    <property type="entry name" value="TWO-COMPONENT HISTIDINE KINASE"/>
    <property type="match status" value="1"/>
</dbReference>
<organism evidence="12">
    <name type="scientific">uncultured bacterium SRF2</name>
    <dbReference type="NCBI Taxonomy" id="1204708"/>
    <lineage>
        <taxon>Bacteria</taxon>
        <taxon>environmental samples</taxon>
    </lineage>
</organism>
<feature type="transmembrane region" description="Helical" evidence="9">
    <location>
        <begin position="308"/>
        <end position="331"/>
    </location>
</feature>
<proteinExistence type="predicted"/>
<evidence type="ECO:0000256" key="7">
    <source>
        <dbReference type="ARBA" id="ARBA00023012"/>
    </source>
</evidence>
<name>M4PWV4_9BACT</name>
<evidence type="ECO:0000256" key="2">
    <source>
        <dbReference type="ARBA" id="ARBA00004370"/>
    </source>
</evidence>
<dbReference type="Gene3D" id="3.30.565.10">
    <property type="entry name" value="Histidine kinase-like ATPase, C-terminal domain"/>
    <property type="match status" value="1"/>
</dbReference>
<dbReference type="PROSITE" id="PS50885">
    <property type="entry name" value="HAMP"/>
    <property type="match status" value="1"/>
</dbReference>
<dbReference type="InterPro" id="IPR005467">
    <property type="entry name" value="His_kinase_dom"/>
</dbReference>
<dbReference type="PROSITE" id="PS50109">
    <property type="entry name" value="HIS_KIN"/>
    <property type="match status" value="1"/>
</dbReference>
<dbReference type="CDD" id="cd00075">
    <property type="entry name" value="HATPase"/>
    <property type="match status" value="1"/>
</dbReference>
<dbReference type="CDD" id="cd12913">
    <property type="entry name" value="PDC1_MCP_like"/>
    <property type="match status" value="1"/>
</dbReference>
<dbReference type="Pfam" id="PF00672">
    <property type="entry name" value="HAMP"/>
    <property type="match status" value="1"/>
</dbReference>
<keyword evidence="9" id="KW-0812">Transmembrane</keyword>
<keyword evidence="5" id="KW-0808">Transferase</keyword>
<dbReference type="InterPro" id="IPR003594">
    <property type="entry name" value="HATPase_dom"/>
</dbReference>
<keyword evidence="4" id="KW-0597">Phosphoprotein</keyword>
<dbReference type="GO" id="GO:0016020">
    <property type="term" value="C:membrane"/>
    <property type="evidence" value="ECO:0007669"/>
    <property type="project" value="UniProtKB-SubCell"/>
</dbReference>
<dbReference type="SUPFAM" id="SSF47384">
    <property type="entry name" value="Homodimeric domain of signal transducing histidine kinase"/>
    <property type="match status" value="1"/>
</dbReference>
<dbReference type="SUPFAM" id="SSF55874">
    <property type="entry name" value="ATPase domain of HSP90 chaperone/DNA topoisomerase II/histidine kinase"/>
    <property type="match status" value="1"/>
</dbReference>
<keyword evidence="7" id="KW-0902">Two-component regulatory system</keyword>
<evidence type="ECO:0000256" key="3">
    <source>
        <dbReference type="ARBA" id="ARBA00012438"/>
    </source>
</evidence>
<keyword evidence="8" id="KW-0175">Coiled coil</keyword>
<evidence type="ECO:0000259" key="10">
    <source>
        <dbReference type="PROSITE" id="PS50109"/>
    </source>
</evidence>
<dbReference type="EMBL" id="JX163905">
    <property type="protein sequence ID" value="AGH13478.1"/>
    <property type="molecule type" value="Genomic_DNA"/>
</dbReference>
<dbReference type="InterPro" id="IPR036097">
    <property type="entry name" value="HisK_dim/P_sf"/>
</dbReference>
<evidence type="ECO:0000259" key="11">
    <source>
        <dbReference type="PROSITE" id="PS50885"/>
    </source>
</evidence>
<dbReference type="Gene3D" id="3.30.450.20">
    <property type="entry name" value="PAS domain"/>
    <property type="match status" value="2"/>
</dbReference>
<feature type="domain" description="Histidine kinase" evidence="10">
    <location>
        <begin position="427"/>
        <end position="638"/>
    </location>
</feature>
<dbReference type="InterPro" id="IPR003661">
    <property type="entry name" value="HisK_dim/P_dom"/>
</dbReference>
<dbReference type="CDD" id="cd12912">
    <property type="entry name" value="PDC2_MCP_like"/>
    <property type="match status" value="1"/>
</dbReference>
<dbReference type="InterPro" id="IPR050736">
    <property type="entry name" value="Sensor_HK_Regulatory"/>
</dbReference>
<dbReference type="InterPro" id="IPR003660">
    <property type="entry name" value="HAMP_dom"/>
</dbReference>
<dbReference type="SMART" id="SM00304">
    <property type="entry name" value="HAMP"/>
    <property type="match status" value="1"/>
</dbReference>
<dbReference type="CDD" id="cd00082">
    <property type="entry name" value="HisKA"/>
    <property type="match status" value="1"/>
</dbReference>
<keyword evidence="9" id="KW-0472">Membrane</keyword>
<dbReference type="InterPro" id="IPR036890">
    <property type="entry name" value="HATPase_C_sf"/>
</dbReference>
<keyword evidence="9" id="KW-1133">Transmembrane helix</keyword>
<dbReference type="GO" id="GO:0000155">
    <property type="term" value="F:phosphorelay sensor kinase activity"/>
    <property type="evidence" value="ECO:0007669"/>
    <property type="project" value="InterPro"/>
</dbReference>
<dbReference type="CDD" id="cd06225">
    <property type="entry name" value="HAMP"/>
    <property type="match status" value="1"/>
</dbReference>
<dbReference type="SMART" id="SM00388">
    <property type="entry name" value="HisKA"/>
    <property type="match status" value="1"/>
</dbReference>
<dbReference type="Gene3D" id="1.10.287.130">
    <property type="match status" value="1"/>
</dbReference>
<dbReference type="SMART" id="SM00387">
    <property type="entry name" value="HATPase_c"/>
    <property type="match status" value="1"/>
</dbReference>
<dbReference type="Pfam" id="PF22673">
    <property type="entry name" value="MCP-like_PDC_1"/>
    <property type="match status" value="1"/>
</dbReference>
<dbReference type="EC" id="2.7.13.3" evidence="3"/>
<evidence type="ECO:0000256" key="4">
    <source>
        <dbReference type="ARBA" id="ARBA00022553"/>
    </source>
</evidence>
<dbReference type="InterPro" id="IPR004358">
    <property type="entry name" value="Sig_transdc_His_kin-like_C"/>
</dbReference>